<feature type="coiled-coil region" evidence="1">
    <location>
        <begin position="209"/>
        <end position="311"/>
    </location>
</feature>
<reference evidence="3 4" key="1">
    <citation type="submission" date="2024-04" db="EMBL/GenBank/DDBJ databases">
        <title>Tritrichomonas musculus Genome.</title>
        <authorList>
            <person name="Alves-Ferreira E."/>
            <person name="Grigg M."/>
            <person name="Lorenzi H."/>
            <person name="Galac M."/>
        </authorList>
    </citation>
    <scope>NUCLEOTIDE SEQUENCE [LARGE SCALE GENOMIC DNA]</scope>
    <source>
        <strain evidence="3 4">EAF2021</strain>
    </source>
</reference>
<evidence type="ECO:0000256" key="2">
    <source>
        <dbReference type="SAM" id="MobiDB-lite"/>
    </source>
</evidence>
<comment type="caution">
    <text evidence="3">The sequence shown here is derived from an EMBL/GenBank/DDBJ whole genome shotgun (WGS) entry which is preliminary data.</text>
</comment>
<proteinExistence type="predicted"/>
<dbReference type="Proteomes" id="UP001470230">
    <property type="component" value="Unassembled WGS sequence"/>
</dbReference>
<accession>A0ABR2H8P7</accession>
<feature type="compositionally biased region" description="Low complexity" evidence="2">
    <location>
        <begin position="14"/>
        <end position="26"/>
    </location>
</feature>
<feature type="coiled-coil region" evidence="1">
    <location>
        <begin position="80"/>
        <end position="149"/>
    </location>
</feature>
<gene>
    <name evidence="3" type="ORF">M9Y10_025402</name>
</gene>
<evidence type="ECO:0000313" key="4">
    <source>
        <dbReference type="Proteomes" id="UP001470230"/>
    </source>
</evidence>
<evidence type="ECO:0000313" key="3">
    <source>
        <dbReference type="EMBL" id="KAK8842546.1"/>
    </source>
</evidence>
<feature type="region of interest" description="Disordered" evidence="2">
    <location>
        <begin position="1"/>
        <end position="31"/>
    </location>
</feature>
<protein>
    <submittedName>
        <fullName evidence="3">Uncharacterized protein</fullName>
    </submittedName>
</protein>
<sequence>MKSNDEIMKSQYHSTPNTSNSVPSTPKVTKVPRPSNINIPSPHVSINFNSTSLASSLDNISNGSPKRNMQNTFLKLHAIVQDKSNLINIQKQRIEKLNKKLYEDELTISQLQKNYQEHQASLSQLQQENQNLQQTFNELKSNYNLTNNTEFQELYDKIKQFDLETEQMITEIPLLEQKVAHLQEESINQDQVESLLASKNYIIEDNKKVKNQIIEFEAYKEKCQQLEIQIPEIQERVDILQEEVNSSNSVLINNQYLTKIDQLKKENTLLKNQFKDEKATLIMSRDKYSKLKLELEKKVELQKEINILQDNLLKNQHFINEIGQNIQNGDQYLNSLKNINKKRHQDVTDMKNYLASLKEEARNVKSQVIQLMRENGNNKKMLNDNLEGFVNQNIEKSEVKLRKLIDKENIMKKEMKEMKKIVEKLEIDVNGIVLISQKICAEHDGALPETISTFDFTDKNFTNLGESIQKVEDNNYLISSLIEENTNIKESVANAQIDECPPLPKEAPEVRAAKFGLY</sequence>
<organism evidence="3 4">
    <name type="scientific">Tritrichomonas musculus</name>
    <dbReference type="NCBI Taxonomy" id="1915356"/>
    <lineage>
        <taxon>Eukaryota</taxon>
        <taxon>Metamonada</taxon>
        <taxon>Parabasalia</taxon>
        <taxon>Tritrichomonadida</taxon>
        <taxon>Tritrichomonadidae</taxon>
        <taxon>Tritrichomonas</taxon>
    </lineage>
</organism>
<keyword evidence="4" id="KW-1185">Reference proteome</keyword>
<feature type="coiled-coil region" evidence="1">
    <location>
        <begin position="347"/>
        <end position="374"/>
    </location>
</feature>
<keyword evidence="1" id="KW-0175">Coiled coil</keyword>
<name>A0ABR2H8P7_9EUKA</name>
<dbReference type="EMBL" id="JAPFFF010000037">
    <property type="protein sequence ID" value="KAK8842546.1"/>
    <property type="molecule type" value="Genomic_DNA"/>
</dbReference>
<evidence type="ECO:0000256" key="1">
    <source>
        <dbReference type="SAM" id="Coils"/>
    </source>
</evidence>